<evidence type="ECO:0000256" key="4">
    <source>
        <dbReference type="ARBA" id="ARBA00007764"/>
    </source>
</evidence>
<evidence type="ECO:0000256" key="10">
    <source>
        <dbReference type="ARBA" id="ARBA00023242"/>
    </source>
</evidence>
<evidence type="ECO:0000256" key="6">
    <source>
        <dbReference type="ARBA" id="ARBA00022490"/>
    </source>
</evidence>
<dbReference type="PROSITE" id="PS51354">
    <property type="entry name" value="GLUTAREDOXIN_2"/>
    <property type="match status" value="1"/>
</dbReference>
<evidence type="ECO:0000256" key="12">
    <source>
        <dbReference type="ARBA" id="ARBA00040886"/>
    </source>
</evidence>
<evidence type="ECO:0000313" key="14">
    <source>
        <dbReference type="EMBL" id="AFP06321.1"/>
    </source>
</evidence>
<evidence type="ECO:0000256" key="5">
    <source>
        <dbReference type="ARBA" id="ARBA00022475"/>
    </source>
</evidence>
<dbReference type="Pfam" id="PF04908">
    <property type="entry name" value="SH3BGR"/>
    <property type="match status" value="1"/>
</dbReference>
<evidence type="ECO:0000256" key="3">
    <source>
        <dbReference type="ARBA" id="ARBA00004632"/>
    </source>
</evidence>
<dbReference type="KEGG" id="cmk:103179541"/>
<proteinExistence type="evidence at transcript level"/>
<comment type="function">
    <text evidence="13">Could act as a modulator of glutaredoxin biological activity. May play a role in cytoskeleton organization.</text>
</comment>
<dbReference type="CTD" id="83442"/>
<keyword evidence="5" id="KW-1003">Cell membrane</keyword>
<keyword evidence="9" id="KW-0325">Glycoprotein</keyword>
<dbReference type="SUPFAM" id="SSF52833">
    <property type="entry name" value="Thioredoxin-like"/>
    <property type="match status" value="1"/>
</dbReference>
<organism evidence="14">
    <name type="scientific">Callorhinchus milii</name>
    <name type="common">Ghost shark</name>
    <dbReference type="NCBI Taxonomy" id="7868"/>
    <lineage>
        <taxon>Eukaryota</taxon>
        <taxon>Metazoa</taxon>
        <taxon>Chordata</taxon>
        <taxon>Craniata</taxon>
        <taxon>Vertebrata</taxon>
        <taxon>Chondrichthyes</taxon>
        <taxon>Holocephali</taxon>
        <taxon>Chimaeriformes</taxon>
        <taxon>Callorhinchidae</taxon>
        <taxon>Callorhinchus</taxon>
    </lineage>
</organism>
<comment type="subcellular location">
    <subcellularLocation>
        <location evidence="3">Cell projection</location>
        <location evidence="3">Ruffle membrane</location>
    </subcellularLocation>
    <subcellularLocation>
        <location evidence="2">Cytoplasm</location>
        <location evidence="2">Cytosol</location>
    </subcellularLocation>
    <subcellularLocation>
        <location evidence="1">Nucleus</location>
    </subcellularLocation>
</comment>
<name>V9L561_CALMI</name>
<evidence type="ECO:0000256" key="8">
    <source>
        <dbReference type="ARBA" id="ARBA00023136"/>
    </source>
</evidence>
<protein>
    <recommendedName>
        <fullName evidence="12">SH3 domain-binding glutamic acid-rich-like protein 3</fullName>
    </recommendedName>
</protein>
<keyword evidence="10" id="KW-0539">Nucleus</keyword>
<dbReference type="CDD" id="cd03030">
    <property type="entry name" value="GRX_SH3BGR"/>
    <property type="match status" value="1"/>
</dbReference>
<sequence length="92" mass="10248">MSVKVYYTTVTGSRGVKSSQAEVIRVLDAKGVKYELIDISQENSLKEEMRKKTGIPDACPPQIFNGEQYCGGHEDFVEAVEGDTVMKFLKLD</sequence>
<evidence type="ECO:0000256" key="7">
    <source>
        <dbReference type="ARBA" id="ARBA00022990"/>
    </source>
</evidence>
<dbReference type="GO" id="GO:0032587">
    <property type="term" value="C:ruffle membrane"/>
    <property type="evidence" value="ECO:0007669"/>
    <property type="project" value="UniProtKB-SubCell"/>
</dbReference>
<evidence type="ECO:0000256" key="9">
    <source>
        <dbReference type="ARBA" id="ARBA00023180"/>
    </source>
</evidence>
<evidence type="ECO:0000256" key="1">
    <source>
        <dbReference type="ARBA" id="ARBA00004123"/>
    </source>
</evidence>
<evidence type="ECO:0000256" key="11">
    <source>
        <dbReference type="ARBA" id="ARBA00023273"/>
    </source>
</evidence>
<evidence type="ECO:0000256" key="2">
    <source>
        <dbReference type="ARBA" id="ARBA00004514"/>
    </source>
</evidence>
<dbReference type="AlphaFoldDB" id="V9L561"/>
<dbReference type="InterPro" id="IPR051033">
    <property type="entry name" value="SH3BGR"/>
</dbReference>
<evidence type="ECO:0000256" key="13">
    <source>
        <dbReference type="ARBA" id="ARBA00045345"/>
    </source>
</evidence>
<keyword evidence="8" id="KW-0472">Membrane</keyword>
<dbReference type="InterPro" id="IPR006993">
    <property type="entry name" value="Glut_rich_SH3-bd"/>
</dbReference>
<dbReference type="GeneID" id="103179541"/>
<dbReference type="Gene3D" id="3.40.30.10">
    <property type="entry name" value="Glutaredoxin"/>
    <property type="match status" value="1"/>
</dbReference>
<dbReference type="GO" id="GO:0005634">
    <property type="term" value="C:nucleus"/>
    <property type="evidence" value="ECO:0007669"/>
    <property type="project" value="UniProtKB-SubCell"/>
</dbReference>
<dbReference type="OrthoDB" id="9932926at2759"/>
<dbReference type="PANTHER" id="PTHR12232:SF3">
    <property type="entry name" value="SH3 DOMAIN-BINDING GLUTAMIC ACID-RICH-LIKE PROTEIN 3"/>
    <property type="match status" value="1"/>
</dbReference>
<dbReference type="GO" id="GO:0005829">
    <property type="term" value="C:cytosol"/>
    <property type="evidence" value="ECO:0007669"/>
    <property type="project" value="UniProtKB-SubCell"/>
</dbReference>
<keyword evidence="6" id="KW-0963">Cytoplasm</keyword>
<reference evidence="14" key="1">
    <citation type="journal article" date="2014" name="Nature">
        <title>Elephant shark genome provides unique insights into gnathostome evolution.</title>
        <authorList>
            <consortium name="International Elephant Shark Genome Sequencing Consortium"/>
            <person name="Venkatesh B."/>
            <person name="Lee A.P."/>
            <person name="Ravi V."/>
            <person name="Maurya A.K."/>
            <person name="Lian M.M."/>
            <person name="Swann J.B."/>
            <person name="Ohta Y."/>
            <person name="Flajnik M.F."/>
            <person name="Sutoh Y."/>
            <person name="Kasahara M."/>
            <person name="Hoon S."/>
            <person name="Gangu V."/>
            <person name="Roy S.W."/>
            <person name="Irimia M."/>
            <person name="Korzh V."/>
            <person name="Kondrychyn I."/>
            <person name="Lim Z.W."/>
            <person name="Tay B.H."/>
            <person name="Tohari S."/>
            <person name="Kong K.W."/>
            <person name="Ho S."/>
            <person name="Lorente-Galdos B."/>
            <person name="Quilez J."/>
            <person name="Marques-Bonet T."/>
            <person name="Raney B.J."/>
            <person name="Ingham P.W."/>
            <person name="Tay A."/>
            <person name="Hillier L.W."/>
            <person name="Minx P."/>
            <person name="Boehm T."/>
            <person name="Wilson R.K."/>
            <person name="Brenner S."/>
            <person name="Warren W.C."/>
        </authorList>
    </citation>
    <scope>NUCLEOTIDE SEQUENCE</scope>
    <source>
        <tissue evidence="14">Brain</tissue>
    </source>
</reference>
<dbReference type="PANTHER" id="PTHR12232">
    <property type="entry name" value="SH3 DOMAIN-BINDING GLUTAMIC ACID-RICH-LIKE PROTEIN"/>
    <property type="match status" value="1"/>
</dbReference>
<dbReference type="InterPro" id="IPR036249">
    <property type="entry name" value="Thioredoxin-like_sf"/>
</dbReference>
<accession>V9L561</accession>
<keyword evidence="7" id="KW-0007">Acetylation</keyword>
<dbReference type="RefSeq" id="XP_042194758.1">
    <property type="nucleotide sequence ID" value="XM_042338824.1"/>
</dbReference>
<keyword evidence="11" id="KW-0966">Cell projection</keyword>
<dbReference type="EMBL" id="JW873804">
    <property type="protein sequence ID" value="AFP06321.1"/>
    <property type="molecule type" value="mRNA"/>
</dbReference>
<comment type="similarity">
    <text evidence="4">Belongs to the SH3BGR family.</text>
</comment>